<dbReference type="RefSeq" id="XP_028864784.1">
    <property type="nucleotide sequence ID" value="XM_029008951.1"/>
</dbReference>
<sequence length="1438" mass="160694">MDSLPSHLTSLPLPCAAVSAYNESHAKLRDFIMAAGRATTTNNRDRLNVEIYDGNKIVHDEATGTQDWELDIPEDADWVLLQQSLPPCIVCVRDWQNYVVDASWSAGSADDFTAFRDDRKKMSHESDPDGDDDGSDAKPESEAHLIRGDMKQLSDFIKADVERTLHAYRKNLLGRRPVAGRIMFLVLLREGTKNPQKAVNSLKNLNANEVAAVCVTCGDADISNKLSKLEQLMHDVSVAYYERRIHLLTKALSKVKPSAGPNVDETSEINAAMANFKLAYFHQFLGNFKESVQVLTQAWSHVIPAVMCRPCEEYASVALYIALQMVNARFASSNIVEALTFAFEVAAFFKRFFYSDGLLALYHNLCYLLHHAVAQHLDKANEYKELKANSHIRQHAVNFYKWSLRHLMQMRTTLMSCTDVTESPRKFGSLFFRDDVDFSHLYADAAAERHGASKERRVRYLEAVTEGILVKLMDMLSTCSWYQTLLQVTEILGDSLFLSFKLKEAFFIYANIGESLVNRTPLDTDYLLKSCSSTVISEALKQSTTARSAQRTDSNAGQDALRLYPSFLKTSTTMLMAEHGNSKVWWSLYELVLSKMMVTLNLLLGQPMDLPQSVTKAADLPTSIYEEPLRSKFELENSPRLDIDMVTASARREYSLILLKSMLTLHSVTETDFDIERSCNWLVSRISPKNDISSSVLLSKHHQAQYMLGRADVGDDSIMTTLQILVSFHVDLPFSVEVSNVTICTSIGTFAFDISEVLCTNDRVEIYTTPCAGEHNTDVSDVKREDSLTSEDGSSGSGESDSADSGDSDGDQSARDKHEEPTVVSNTKPTPERKTATLAGDSHVLLAITCPAINNKFMVDSFVLLGVNLLWVKNMGDGASVNISCVMPSLTLRLPHGIPGIGDTMFTADPCHGVFRIFDDVVTIGYASTSLKSEELLDMTAVNPKRADRYGMIVDTLVELTSVSQCLLDFDELVDSNPPASMPHARGAYRMFVNRIYFKSFLGDLVEGHVAPVTCVLLYNKQILKAEYLPRIRFSVEVTSSANSFHFYALCRDGADESGVMRLCVNNKFAFTLTGFADAQHFDLDTRLDARSGPDADTVVPTLFADDSAVVYSINEDMSNFLELAKRDANTGVVYIFGLFKALSHGPTTVQFNLQMQPMLGHTLKAMESKFLVVTDITKTLVHEPVALDLAVEHVYDNNAGGYIKFLNMHLSNKSPLQYTLDSVRVLHDGVSAARMFSRDSACSFDAEDDQLYGYRKTMEDKEGLRFMYLCPTNKHSDSAVEVQCLHAVVHADAFPFNRLQPCFQIMVTKNISLYNEKDNCEIFIAVKHQSIVELGQSFEYVAEIRNMTPHTLDYCITLPASQATVNPFMISGPRYIDMVALPHATRTVKWILMPNKCGHHNLPEVRLEQRRKLALSRDDFVSVPSLIYVTPRPLELA</sequence>
<keyword evidence="3" id="KW-1185">Reference proteome</keyword>
<dbReference type="GeneID" id="39872311"/>
<evidence type="ECO:0000256" key="1">
    <source>
        <dbReference type="SAM" id="MobiDB-lite"/>
    </source>
</evidence>
<feature type="compositionally biased region" description="Basic and acidic residues" evidence="1">
    <location>
        <begin position="775"/>
        <end position="787"/>
    </location>
</feature>
<name>A0A2H6K6C9_9APIC</name>
<feature type="compositionally biased region" description="Acidic residues" evidence="1">
    <location>
        <begin position="801"/>
        <end position="810"/>
    </location>
</feature>
<dbReference type="EMBL" id="BDSA01000001">
    <property type="protein sequence ID" value="GBE58541.1"/>
    <property type="molecule type" value="Genomic_DNA"/>
</dbReference>
<dbReference type="OrthoDB" id="6278596at2759"/>
<evidence type="ECO:0008006" key="4">
    <source>
        <dbReference type="Google" id="ProtNLM"/>
    </source>
</evidence>
<dbReference type="Proteomes" id="UP000236319">
    <property type="component" value="Unassembled WGS sequence"/>
</dbReference>
<evidence type="ECO:0000313" key="2">
    <source>
        <dbReference type="EMBL" id="GBE58541.1"/>
    </source>
</evidence>
<feature type="region of interest" description="Disordered" evidence="1">
    <location>
        <begin position="775"/>
        <end position="836"/>
    </location>
</feature>
<protein>
    <recommendedName>
        <fullName evidence="4">Trafficking protein particle complex subunit 11 domain-containing protein</fullName>
    </recommendedName>
</protein>
<dbReference type="PANTHER" id="PTHR14374">
    <property type="entry name" value="FOIE GRAS"/>
    <property type="match status" value="1"/>
</dbReference>
<dbReference type="PANTHER" id="PTHR14374:SF0">
    <property type="entry name" value="TRAFFICKING PROTEIN PARTICLE COMPLEX SUBUNIT 11"/>
    <property type="match status" value="1"/>
</dbReference>
<accession>A0A2H6K6C9</accession>
<proteinExistence type="predicted"/>
<gene>
    <name evidence="2" type="ORF">BOVATA_000340</name>
</gene>
<feature type="compositionally biased region" description="Low complexity" evidence="1">
    <location>
        <begin position="790"/>
        <end position="800"/>
    </location>
</feature>
<feature type="compositionally biased region" description="Basic and acidic residues" evidence="1">
    <location>
        <begin position="812"/>
        <end position="821"/>
    </location>
</feature>
<organism evidence="2 3">
    <name type="scientific">Babesia ovata</name>
    <dbReference type="NCBI Taxonomy" id="189622"/>
    <lineage>
        <taxon>Eukaryota</taxon>
        <taxon>Sar</taxon>
        <taxon>Alveolata</taxon>
        <taxon>Apicomplexa</taxon>
        <taxon>Aconoidasida</taxon>
        <taxon>Piroplasmida</taxon>
        <taxon>Babesiidae</taxon>
        <taxon>Babesia</taxon>
    </lineage>
</organism>
<evidence type="ECO:0000313" key="3">
    <source>
        <dbReference type="Proteomes" id="UP000236319"/>
    </source>
</evidence>
<comment type="caution">
    <text evidence="2">The sequence shown here is derived from an EMBL/GenBank/DDBJ whole genome shotgun (WGS) entry which is preliminary data.</text>
</comment>
<reference evidence="2 3" key="1">
    <citation type="journal article" date="2017" name="BMC Genomics">
        <title>Whole-genome assembly of Babesia ovata and comparative genomics between closely related pathogens.</title>
        <authorList>
            <person name="Yamagishi J."/>
            <person name="Asada M."/>
            <person name="Hakimi H."/>
            <person name="Tanaka T.Q."/>
            <person name="Sugimoto C."/>
            <person name="Kawazu S."/>
        </authorList>
    </citation>
    <scope>NUCLEOTIDE SEQUENCE [LARGE SCALE GENOMIC DNA]</scope>
    <source>
        <strain evidence="2 3">Miyake</strain>
    </source>
</reference>
<dbReference type="VEuPathDB" id="PiroplasmaDB:BOVATA_000340"/>
<feature type="region of interest" description="Disordered" evidence="1">
    <location>
        <begin position="119"/>
        <end position="142"/>
    </location>
</feature>